<comment type="caution">
    <text evidence="2">The sequence shown here is derived from an EMBL/GenBank/DDBJ whole genome shotgun (WGS) entry which is preliminary data.</text>
</comment>
<evidence type="ECO:0000256" key="1">
    <source>
        <dbReference type="ARBA" id="ARBA00023172"/>
    </source>
</evidence>
<gene>
    <name evidence="2" type="ORF">V2J94_45085</name>
</gene>
<proteinExistence type="predicted"/>
<keyword evidence="3" id="KW-1185">Reference proteome</keyword>
<dbReference type="SUPFAM" id="SSF56349">
    <property type="entry name" value="DNA breaking-rejoining enzymes"/>
    <property type="match status" value="1"/>
</dbReference>
<protein>
    <recommendedName>
        <fullName evidence="4">Tyr recombinase domain-containing protein</fullName>
    </recommendedName>
</protein>
<dbReference type="Proteomes" id="UP001354709">
    <property type="component" value="Unassembled WGS sequence"/>
</dbReference>
<sequence>MLKSALEHAAREEEIWRNVARNVRTSTPRPNAWNPLTVDEARQFLTSAHEHRLHAPFEPALHTGLRKGELLGLRWE</sequence>
<reference evidence="2 3" key="1">
    <citation type="submission" date="2023-11" db="EMBL/GenBank/DDBJ databases">
        <title>30 novel species of actinomycetes from the DSMZ collection.</title>
        <authorList>
            <person name="Nouioui I."/>
        </authorList>
    </citation>
    <scope>NUCLEOTIDE SEQUENCE [LARGE SCALE GENOMIC DNA]</scope>
    <source>
        <strain evidence="2 3">DSM 41524</strain>
    </source>
</reference>
<keyword evidence="1" id="KW-0233">DNA recombination</keyword>
<accession>A0ABU7QC41</accession>
<dbReference type="EMBL" id="JAZBJO010000059">
    <property type="protein sequence ID" value="MEE4598918.1"/>
    <property type="molecule type" value="Genomic_DNA"/>
</dbReference>
<evidence type="ECO:0000313" key="3">
    <source>
        <dbReference type="Proteomes" id="UP001354709"/>
    </source>
</evidence>
<organism evidence="2 3">
    <name type="scientific">Streptomyces asiaticus subsp. ignotus</name>
    <dbReference type="NCBI Taxonomy" id="3098222"/>
    <lineage>
        <taxon>Bacteria</taxon>
        <taxon>Bacillati</taxon>
        <taxon>Actinomycetota</taxon>
        <taxon>Actinomycetes</taxon>
        <taxon>Kitasatosporales</taxon>
        <taxon>Streptomycetaceae</taxon>
        <taxon>Streptomyces</taxon>
        <taxon>Streptomyces violaceusniger group</taxon>
    </lineage>
</organism>
<dbReference type="InterPro" id="IPR011010">
    <property type="entry name" value="DNA_brk_join_enz"/>
</dbReference>
<dbReference type="InterPro" id="IPR013762">
    <property type="entry name" value="Integrase-like_cat_sf"/>
</dbReference>
<dbReference type="Gene3D" id="1.10.443.10">
    <property type="entry name" value="Intergrase catalytic core"/>
    <property type="match status" value="1"/>
</dbReference>
<evidence type="ECO:0008006" key="4">
    <source>
        <dbReference type="Google" id="ProtNLM"/>
    </source>
</evidence>
<evidence type="ECO:0000313" key="2">
    <source>
        <dbReference type="EMBL" id="MEE4598918.1"/>
    </source>
</evidence>
<name>A0ABU7QC41_9ACTN</name>